<evidence type="ECO:0000259" key="14">
    <source>
        <dbReference type="PROSITE" id="PS51786"/>
    </source>
</evidence>
<dbReference type="GO" id="GO:0030163">
    <property type="term" value="P:protein catabolic process"/>
    <property type="evidence" value="ECO:0007669"/>
    <property type="project" value="InterPro"/>
</dbReference>
<dbReference type="GO" id="GO:0005737">
    <property type="term" value="C:cytoplasm"/>
    <property type="evidence" value="ECO:0007669"/>
    <property type="project" value="UniProtKB-SubCell"/>
</dbReference>
<evidence type="ECO:0000259" key="15">
    <source>
        <dbReference type="PROSITE" id="PS51787"/>
    </source>
</evidence>
<keyword evidence="2 10" id="KW-0547">Nucleotide-binding</keyword>
<dbReference type="PRINTS" id="PR00830">
    <property type="entry name" value="ENDOLAPTASE"/>
</dbReference>
<comment type="similarity">
    <text evidence="10 13">Belongs to the peptidase S16 family.</text>
</comment>
<reference evidence="16" key="2">
    <citation type="journal article" date="2021" name="PeerJ">
        <title>Extensive microbial diversity within the chicken gut microbiome revealed by metagenomics and culture.</title>
        <authorList>
            <person name="Gilroy R."/>
            <person name="Ravi A."/>
            <person name="Getino M."/>
            <person name="Pursley I."/>
            <person name="Horton D.L."/>
            <person name="Alikhan N.F."/>
            <person name="Baker D."/>
            <person name="Gharbi K."/>
            <person name="Hall N."/>
            <person name="Watson M."/>
            <person name="Adriaenssens E.M."/>
            <person name="Foster-Nyarko E."/>
            <person name="Jarju S."/>
            <person name="Secka A."/>
            <person name="Antonio M."/>
            <person name="Oren A."/>
            <person name="Chaudhuri R.R."/>
            <person name="La Ragione R."/>
            <person name="Hildebrand F."/>
            <person name="Pallen M.J."/>
        </authorList>
    </citation>
    <scope>NUCLEOTIDE SEQUENCE</scope>
    <source>
        <strain evidence="16">CHK195-26880</strain>
    </source>
</reference>
<dbReference type="InterPro" id="IPR046336">
    <property type="entry name" value="Lon_prtase_N_sf"/>
</dbReference>
<dbReference type="SMART" id="SM00382">
    <property type="entry name" value="AAA"/>
    <property type="match status" value="1"/>
</dbReference>
<dbReference type="InterPro" id="IPR003593">
    <property type="entry name" value="AAA+_ATPase"/>
</dbReference>
<dbReference type="InterPro" id="IPR003959">
    <property type="entry name" value="ATPase_AAA_core"/>
</dbReference>
<evidence type="ECO:0000256" key="7">
    <source>
        <dbReference type="ARBA" id="ARBA00053875"/>
    </source>
</evidence>
<dbReference type="Gene3D" id="1.20.5.5270">
    <property type="match status" value="1"/>
</dbReference>
<dbReference type="AlphaFoldDB" id="A0A9D1GAM5"/>
<dbReference type="EMBL" id="DVKQ01000028">
    <property type="protein sequence ID" value="HIT37276.1"/>
    <property type="molecule type" value="Genomic_DNA"/>
</dbReference>
<dbReference type="Gene3D" id="3.40.50.300">
    <property type="entry name" value="P-loop containing nucleotide triphosphate hydrolases"/>
    <property type="match status" value="1"/>
</dbReference>
<dbReference type="PROSITE" id="PS51787">
    <property type="entry name" value="LON_N"/>
    <property type="match status" value="1"/>
</dbReference>
<dbReference type="GO" id="GO:0005524">
    <property type="term" value="F:ATP binding"/>
    <property type="evidence" value="ECO:0007669"/>
    <property type="project" value="UniProtKB-KW"/>
</dbReference>
<keyword evidence="1 10" id="KW-0645">Protease</keyword>
<dbReference type="InterPro" id="IPR020568">
    <property type="entry name" value="Ribosomal_Su5_D2-typ_SF"/>
</dbReference>
<dbReference type="Gene3D" id="1.10.8.60">
    <property type="match status" value="1"/>
</dbReference>
<dbReference type="SMART" id="SM00464">
    <property type="entry name" value="LON"/>
    <property type="match status" value="1"/>
</dbReference>
<dbReference type="GO" id="GO:0006508">
    <property type="term" value="P:proteolysis"/>
    <property type="evidence" value="ECO:0007669"/>
    <property type="project" value="UniProtKB-KW"/>
</dbReference>
<reference evidence="16" key="1">
    <citation type="submission" date="2020-10" db="EMBL/GenBank/DDBJ databases">
        <authorList>
            <person name="Gilroy R."/>
        </authorList>
    </citation>
    <scope>NUCLEOTIDE SEQUENCE</scope>
    <source>
        <strain evidence="16">CHK195-26880</strain>
    </source>
</reference>
<proteinExistence type="inferred from homology"/>
<feature type="active site" evidence="11 13">
    <location>
        <position position="672"/>
    </location>
</feature>
<dbReference type="InterPro" id="IPR027417">
    <property type="entry name" value="P-loop_NTPase"/>
</dbReference>
<dbReference type="Gene3D" id="2.30.130.40">
    <property type="entry name" value="LON domain-like"/>
    <property type="match status" value="1"/>
</dbReference>
<comment type="subunit">
    <text evidence="10">Homohexamer. Organized in a ring with a central cavity.</text>
</comment>
<evidence type="ECO:0000256" key="4">
    <source>
        <dbReference type="ARBA" id="ARBA00022825"/>
    </source>
</evidence>
<dbReference type="InterPro" id="IPR008269">
    <property type="entry name" value="Lon_proteolytic"/>
</dbReference>
<accession>A0A9D1GAM5</accession>
<dbReference type="InterPro" id="IPR027065">
    <property type="entry name" value="Lon_Prtase"/>
</dbReference>
<dbReference type="PROSITE" id="PS51786">
    <property type="entry name" value="LON_PROTEOLYTIC"/>
    <property type="match status" value="1"/>
</dbReference>
<gene>
    <name evidence="16" type="primary">lon</name>
    <name evidence="16" type="ORF">IAB59_02200</name>
</gene>
<evidence type="ECO:0000256" key="5">
    <source>
        <dbReference type="ARBA" id="ARBA00022840"/>
    </source>
</evidence>
<comment type="subcellular location">
    <subcellularLocation>
        <location evidence="10">Cytoplasm</location>
    </subcellularLocation>
</comment>
<feature type="active site" evidence="11 13">
    <location>
        <position position="715"/>
    </location>
</feature>
<keyword evidence="10" id="KW-0963">Cytoplasm</keyword>
<dbReference type="PIRSF" id="PIRSF001174">
    <property type="entry name" value="Lon_proteas"/>
    <property type="match status" value="1"/>
</dbReference>
<feature type="domain" description="Lon proteolytic" evidence="14">
    <location>
        <begin position="586"/>
        <end position="766"/>
    </location>
</feature>
<dbReference type="Pfam" id="PF05362">
    <property type="entry name" value="Lon_C"/>
    <property type="match status" value="1"/>
</dbReference>
<comment type="catalytic activity">
    <reaction evidence="6 10 13">
        <text>Hydrolysis of proteins in presence of ATP.</text>
        <dbReference type="EC" id="3.4.21.53"/>
    </reaction>
</comment>
<evidence type="ECO:0000313" key="17">
    <source>
        <dbReference type="Proteomes" id="UP000886833"/>
    </source>
</evidence>
<evidence type="ECO:0000256" key="11">
    <source>
        <dbReference type="PIRSR" id="PIRSR001174-1"/>
    </source>
</evidence>
<sequence>MAKLPILIINNAILFPGMEYRGETTDYIDQGVIDAVDKTDNKELIIIHSIDNISIDDVTEFPKIGLLATLTLKLNIPNSKMRYIFIGLKRIEITSYEEENGVYYANYKEIETAKDNTLEEDKYLNMLYRNYEKYVREISSVSNAMLGEISSIKSLDKLTDFIVSFLNLSPEVKKSYLYELDSTKRAINLVSQLKEEITLAKLEKEIEVKVHKRIDEDQRKYYLSEKLKIISNELGTVNSKSLTIDNFNKKLKKLKCSNKVRNKIKEEIEHYNSINENTPEASILREYLDLMLSLPWDYKTRDVTDINEIETTLNNSHYGLTKVKERIVEYIAVKQNSPKEKSPILCLIGPPGVGKTSLAKTIAKALNRRLVSVSVGGINDEAEIVGHRRTYVGALPGRIISGIRKCGSSNPVFIIDEIDKMTKNYRGDPASSLLEVLDKEQNSTFYDHYLEEEYDLSNVLFIATANYEEQIPTELKDRLEIIYLDSYTEYEKLSIAKNYLIPKALDEHGLTSLQVNFSDKAILDIINYYTKEAGVRNLERLISKILRKIVKRVLTEKNPVFYEITSKDLEEYLDRKIYTNRENRETKLKGVVNGLAYTEYGGDILPIEVNHYKGNSNLVLTGSLGEVMQESAKIALSYIKSNAKKFNLSKDIFSDDIHIHVPEGAIPKEGPSAGIALTTALISAFTNTKISTHIAMTGEITLQGDILKIGGVKEKVLGAYREGVKTIYLPLKNKEDVKDIPKEIRNKLEFIYVSNYKELYKKLFVGEEVCS</sequence>
<dbReference type="NCBIfam" id="TIGR00763">
    <property type="entry name" value="lon"/>
    <property type="match status" value="1"/>
</dbReference>
<keyword evidence="3 10" id="KW-0378">Hydrolase</keyword>
<dbReference type="Pfam" id="PF22667">
    <property type="entry name" value="Lon_lid"/>
    <property type="match status" value="1"/>
</dbReference>
<dbReference type="SUPFAM" id="SSF88697">
    <property type="entry name" value="PUA domain-like"/>
    <property type="match status" value="1"/>
</dbReference>
<evidence type="ECO:0000313" key="16">
    <source>
        <dbReference type="EMBL" id="HIT37276.1"/>
    </source>
</evidence>
<comment type="caution">
    <text evidence="16">The sequence shown here is derived from an EMBL/GenBank/DDBJ whole genome shotgun (WGS) entry which is preliminary data.</text>
</comment>
<dbReference type="GO" id="GO:0016887">
    <property type="term" value="F:ATP hydrolysis activity"/>
    <property type="evidence" value="ECO:0007669"/>
    <property type="project" value="InterPro"/>
</dbReference>
<name>A0A9D1GAM5_9FIRM</name>
<feature type="binding site" evidence="12">
    <location>
        <begin position="349"/>
        <end position="356"/>
    </location>
    <ligand>
        <name>ATP</name>
        <dbReference type="ChEBI" id="CHEBI:30616"/>
    </ligand>
</feature>
<dbReference type="Gene3D" id="1.20.58.1480">
    <property type="match status" value="1"/>
</dbReference>
<dbReference type="SUPFAM" id="SSF54211">
    <property type="entry name" value="Ribosomal protein S5 domain 2-like"/>
    <property type="match status" value="1"/>
</dbReference>
<dbReference type="PANTHER" id="PTHR10046">
    <property type="entry name" value="ATP DEPENDENT LON PROTEASE FAMILY MEMBER"/>
    <property type="match status" value="1"/>
</dbReference>
<dbReference type="SUPFAM" id="SSF52540">
    <property type="entry name" value="P-loop containing nucleoside triphosphate hydrolases"/>
    <property type="match status" value="1"/>
</dbReference>
<dbReference type="InterPro" id="IPR014721">
    <property type="entry name" value="Ribsml_uS5_D2-typ_fold_subgr"/>
</dbReference>
<keyword evidence="5 10" id="KW-0067">ATP-binding</keyword>
<evidence type="ECO:0000256" key="1">
    <source>
        <dbReference type="ARBA" id="ARBA00022670"/>
    </source>
</evidence>
<protein>
    <recommendedName>
        <fullName evidence="9 10">Lon protease</fullName>
        <ecNumber evidence="8 10">3.4.21.53</ecNumber>
    </recommendedName>
</protein>
<evidence type="ECO:0000256" key="8">
    <source>
        <dbReference type="ARBA" id="ARBA00066743"/>
    </source>
</evidence>
<evidence type="ECO:0000256" key="3">
    <source>
        <dbReference type="ARBA" id="ARBA00022801"/>
    </source>
</evidence>
<dbReference type="Pfam" id="PF00004">
    <property type="entry name" value="AAA"/>
    <property type="match status" value="1"/>
</dbReference>
<dbReference type="Proteomes" id="UP000886833">
    <property type="component" value="Unassembled WGS sequence"/>
</dbReference>
<dbReference type="FunFam" id="3.40.50.300:FF:000021">
    <property type="entry name" value="Lon protease homolog"/>
    <property type="match status" value="1"/>
</dbReference>
<feature type="domain" description="Lon N-terminal" evidence="15">
    <location>
        <begin position="4"/>
        <end position="197"/>
    </location>
</feature>
<evidence type="ECO:0000256" key="2">
    <source>
        <dbReference type="ARBA" id="ARBA00022741"/>
    </source>
</evidence>
<dbReference type="GO" id="GO:0004176">
    <property type="term" value="F:ATP-dependent peptidase activity"/>
    <property type="evidence" value="ECO:0007669"/>
    <property type="project" value="UniProtKB-UniRule"/>
</dbReference>
<dbReference type="EC" id="3.4.21.53" evidence="8 10"/>
<evidence type="ECO:0000256" key="6">
    <source>
        <dbReference type="ARBA" id="ARBA00050665"/>
    </source>
</evidence>
<dbReference type="GO" id="GO:0004252">
    <property type="term" value="F:serine-type endopeptidase activity"/>
    <property type="evidence" value="ECO:0007669"/>
    <property type="project" value="UniProtKB-UniRule"/>
</dbReference>
<evidence type="ECO:0000256" key="13">
    <source>
        <dbReference type="PROSITE-ProRule" id="PRU01122"/>
    </source>
</evidence>
<evidence type="ECO:0000256" key="9">
    <source>
        <dbReference type="ARBA" id="ARBA00071934"/>
    </source>
</evidence>
<dbReference type="InterPro" id="IPR015947">
    <property type="entry name" value="PUA-like_sf"/>
</dbReference>
<dbReference type="Pfam" id="PF02190">
    <property type="entry name" value="LON_substr_bdg"/>
    <property type="match status" value="1"/>
</dbReference>
<dbReference type="CDD" id="cd19500">
    <property type="entry name" value="RecA-like_Lon"/>
    <property type="match status" value="1"/>
</dbReference>
<dbReference type="InterPro" id="IPR004815">
    <property type="entry name" value="Lon_bac/euk-typ"/>
</dbReference>
<dbReference type="InterPro" id="IPR054594">
    <property type="entry name" value="Lon_lid"/>
</dbReference>
<evidence type="ECO:0000256" key="10">
    <source>
        <dbReference type="PIRNR" id="PIRNR001174"/>
    </source>
</evidence>
<organism evidence="16 17">
    <name type="scientific">Candidatus Onthousia faecipullorum</name>
    <dbReference type="NCBI Taxonomy" id="2840887"/>
    <lineage>
        <taxon>Bacteria</taxon>
        <taxon>Bacillati</taxon>
        <taxon>Bacillota</taxon>
        <taxon>Bacilli</taxon>
        <taxon>Candidatus Onthousia</taxon>
    </lineage>
</organism>
<dbReference type="InterPro" id="IPR003111">
    <property type="entry name" value="Lon_prtase_N"/>
</dbReference>
<evidence type="ECO:0000256" key="12">
    <source>
        <dbReference type="PIRSR" id="PIRSR001174-2"/>
    </source>
</evidence>
<dbReference type="Gene3D" id="3.30.230.10">
    <property type="match status" value="1"/>
</dbReference>
<comment type="function">
    <text evidence="7">ATP-dependent serine protease that mediates the selective degradation of mutant and abnormal proteins as well as certain short-lived regulatory proteins. Required for cellular homeostasis and for survival from DNA damage and developmental changes induced by stress. Degrades polypeptides processively to yield small peptide fragments that are 5 to 10 amino acids long. Binds to DNA in a double-stranded, site-specific manner.</text>
</comment>
<keyword evidence="4 10" id="KW-0720">Serine protease</keyword>